<dbReference type="Pfam" id="PF05137">
    <property type="entry name" value="PilN"/>
    <property type="match status" value="1"/>
</dbReference>
<name>A0ABS2JX36_9GAMM</name>
<gene>
    <name evidence="2" type="ORF">ISP20_19860</name>
</gene>
<dbReference type="InterPro" id="IPR052534">
    <property type="entry name" value="Extracell_DNA_Util/SecSys_Comp"/>
</dbReference>
<dbReference type="InterPro" id="IPR043129">
    <property type="entry name" value="ATPase_NBD"/>
</dbReference>
<organism evidence="2 3">
    <name type="scientific">Dyella kyungheensis</name>
    <dbReference type="NCBI Taxonomy" id="1242174"/>
    <lineage>
        <taxon>Bacteria</taxon>
        <taxon>Pseudomonadati</taxon>
        <taxon>Pseudomonadota</taxon>
        <taxon>Gammaproteobacteria</taxon>
        <taxon>Lysobacterales</taxon>
        <taxon>Rhodanobacteraceae</taxon>
        <taxon>Dyella</taxon>
    </lineage>
</organism>
<keyword evidence="1" id="KW-0812">Transmembrane</keyword>
<comment type="caution">
    <text evidence="2">The sequence shown here is derived from an EMBL/GenBank/DDBJ whole genome shotgun (WGS) entry which is preliminary data.</text>
</comment>
<dbReference type="SUPFAM" id="SSF53067">
    <property type="entry name" value="Actin-like ATPase domain"/>
    <property type="match status" value="1"/>
</dbReference>
<evidence type="ECO:0000313" key="2">
    <source>
        <dbReference type="EMBL" id="MBM7123429.1"/>
    </source>
</evidence>
<proteinExistence type="predicted"/>
<evidence type="ECO:0000256" key="1">
    <source>
        <dbReference type="SAM" id="Phobius"/>
    </source>
</evidence>
<accession>A0ABS2JX36</accession>
<protein>
    <submittedName>
        <fullName evidence="2">PilN domain-containing protein</fullName>
    </submittedName>
</protein>
<reference evidence="2 3" key="1">
    <citation type="submission" date="2020-10" db="EMBL/GenBank/DDBJ databases">
        <title>Phylogeny of dyella-like bacteria.</title>
        <authorList>
            <person name="Fu J."/>
        </authorList>
    </citation>
    <scope>NUCLEOTIDE SEQUENCE [LARGE SCALE GENOMIC DNA]</scope>
    <source>
        <strain evidence="2 3">THG-B117</strain>
    </source>
</reference>
<sequence length="383" mass="42464">MNASMQMWRDTAVRLWQRWPLSRLCRWWLGELAAMVPVSMRHRLSQDADWHVIEWMEGEWQLRRADDAMPMASWSDALAIDQQQAIIGKAFDGTSPDTLRLVLLVPGAWGLRRRIAFPVASRDRLEQAAAYEIDRQTPFRAAQVFHALGATTLVANGTRLQTDLVVVPRAMLEPLLVKLSALGISLDAVDVRLDGGRLGANLLPEGDRPRRVNRRLRLNLCLFAGACILLVLSLLQWLHNREAALQVMRDEVARMQGDVQAVSTLRQTLQDHAGATGFLAQRKKGDTSALSILQELSSRLPQNAWLERLTIDHAGQIGMQGQGAQAASLLEALKGSQWLVEPAFQGSIQKEPSTGKERFYMVAQLRKAAEAKPKAPAAAGSAP</sequence>
<dbReference type="Gene3D" id="3.30.420.380">
    <property type="match status" value="1"/>
</dbReference>
<dbReference type="EMBL" id="JADIKC010000011">
    <property type="protein sequence ID" value="MBM7123429.1"/>
    <property type="molecule type" value="Genomic_DNA"/>
</dbReference>
<dbReference type="InterPro" id="IPR007813">
    <property type="entry name" value="PilN"/>
</dbReference>
<evidence type="ECO:0000313" key="3">
    <source>
        <dbReference type="Proteomes" id="UP001430065"/>
    </source>
</evidence>
<dbReference type="RefSeq" id="WP_204637877.1">
    <property type="nucleotide sequence ID" value="NZ_JADIKC010000011.1"/>
</dbReference>
<dbReference type="Proteomes" id="UP001430065">
    <property type="component" value="Unassembled WGS sequence"/>
</dbReference>
<dbReference type="PANTHER" id="PTHR40278">
    <property type="entry name" value="DNA UTILIZATION PROTEIN HOFN"/>
    <property type="match status" value="1"/>
</dbReference>
<keyword evidence="1" id="KW-1133">Transmembrane helix</keyword>
<dbReference type="PANTHER" id="PTHR40278:SF1">
    <property type="entry name" value="DNA UTILIZATION PROTEIN HOFN"/>
    <property type="match status" value="1"/>
</dbReference>
<keyword evidence="3" id="KW-1185">Reference proteome</keyword>
<keyword evidence="1" id="KW-0472">Membrane</keyword>
<feature type="transmembrane region" description="Helical" evidence="1">
    <location>
        <begin position="218"/>
        <end position="238"/>
    </location>
</feature>